<dbReference type="GO" id="GO:0003723">
    <property type="term" value="F:RNA binding"/>
    <property type="evidence" value="ECO:0007669"/>
    <property type="project" value="UniProtKB-KW"/>
</dbReference>
<keyword evidence="1" id="KW-0694">RNA-binding</keyword>
<gene>
    <name evidence="3" type="ORF">POVCU2_0033560</name>
</gene>
<sequence length="496" mass="56127">MRDNKIAKRIGKKKKRKKDNDHLPKKENEKANSKVSEKAHSKVSEKANSKVSEKANSKLSEKANSKVSEKVNLKVSEKVHGRKTIEIKITKQHICKANYCHVACSYAPHITPPIPNLSHCVFMMENEKKQNPKQNSVDENEFPNSKVLLVSVKRTRRFLERTARELLAGGTRYIILSGLGDALPLCVQLQSSLQSKNAAVVVKIETSYSYFNSNYSYTPGLKIYMEKHPDFKGSRISPGYVSFHEKTEDFTPIYDESPNEYMCAVNAGDNNLYVGGEGINGAFAELLSSHGQEVDRYESLFKELLNKAVKENSEKPEEEVKSVLYDNVDKKYGDVKLALCRIRNSLKKGNDYTTGSVFIVTFKKNYPHKKEKNMGMVYVVGPKGKNFNTVEDFLEAVHDTAENLMTALCDYNGLVKREEIKHVRMNTCRICLFSGSLYKHPNASKLDVAKSILNGLAVGYRHGPSPRLNFTYDENVFKDAWVETTGLQVFNHNDKE</sequence>
<feature type="compositionally biased region" description="Basic residues" evidence="2">
    <location>
        <begin position="7"/>
        <end position="17"/>
    </location>
</feature>
<protein>
    <submittedName>
        <fullName evidence="3">DNA/RNA-binding protein Alba 4, putative (ALBA4)</fullName>
    </submittedName>
</protein>
<feature type="compositionally biased region" description="Basic and acidic residues" evidence="2">
    <location>
        <begin position="18"/>
        <end position="66"/>
    </location>
</feature>
<dbReference type="AlphaFoldDB" id="A0A1A8VYX2"/>
<feature type="region of interest" description="Disordered" evidence="2">
    <location>
        <begin position="1"/>
        <end position="66"/>
    </location>
</feature>
<proteinExistence type="predicted"/>
<dbReference type="Proteomes" id="UP000078560">
    <property type="component" value="Unassembled WGS sequence"/>
</dbReference>
<evidence type="ECO:0000313" key="3">
    <source>
        <dbReference type="EMBL" id="SBS85813.1"/>
    </source>
</evidence>
<dbReference type="InterPro" id="IPR036882">
    <property type="entry name" value="Alba-like_dom_sf"/>
</dbReference>
<reference evidence="4" key="1">
    <citation type="submission" date="2016-05" db="EMBL/GenBank/DDBJ databases">
        <authorList>
            <person name="Naeem Raeece"/>
        </authorList>
    </citation>
    <scope>NUCLEOTIDE SEQUENCE [LARGE SCALE GENOMIC DNA]</scope>
</reference>
<dbReference type="EMBL" id="FLQU01000451">
    <property type="protein sequence ID" value="SBS85813.1"/>
    <property type="molecule type" value="Genomic_DNA"/>
</dbReference>
<evidence type="ECO:0000256" key="1">
    <source>
        <dbReference type="ARBA" id="ARBA00022884"/>
    </source>
</evidence>
<name>A0A1A8VYX2_PLAOA</name>
<dbReference type="SUPFAM" id="SSF82704">
    <property type="entry name" value="AlbA-like"/>
    <property type="match status" value="1"/>
</dbReference>
<organism evidence="3 4">
    <name type="scientific">Plasmodium ovale curtisi</name>
    <dbReference type="NCBI Taxonomy" id="864141"/>
    <lineage>
        <taxon>Eukaryota</taxon>
        <taxon>Sar</taxon>
        <taxon>Alveolata</taxon>
        <taxon>Apicomplexa</taxon>
        <taxon>Aconoidasida</taxon>
        <taxon>Haemosporida</taxon>
        <taxon>Plasmodiidae</taxon>
        <taxon>Plasmodium</taxon>
        <taxon>Plasmodium (Plasmodium)</taxon>
    </lineage>
</organism>
<accession>A0A1A8VYX2</accession>
<evidence type="ECO:0000256" key="2">
    <source>
        <dbReference type="SAM" id="MobiDB-lite"/>
    </source>
</evidence>
<evidence type="ECO:0000313" key="4">
    <source>
        <dbReference type="Proteomes" id="UP000078560"/>
    </source>
</evidence>
<dbReference type="CDD" id="cd21101">
    <property type="entry name" value="MAF1-ALBA4_C"/>
    <property type="match status" value="1"/>
</dbReference>